<evidence type="ECO:0000313" key="2">
    <source>
        <dbReference type="Proteomes" id="UP000295818"/>
    </source>
</evidence>
<organism evidence="1 2">
    <name type="scientific">Kribbella orskensis</name>
    <dbReference type="NCBI Taxonomy" id="2512216"/>
    <lineage>
        <taxon>Bacteria</taxon>
        <taxon>Bacillati</taxon>
        <taxon>Actinomycetota</taxon>
        <taxon>Actinomycetes</taxon>
        <taxon>Propionibacteriales</taxon>
        <taxon>Kribbellaceae</taxon>
        <taxon>Kribbella</taxon>
    </lineage>
</organism>
<sequence length="53" mass="5474">MHGLSPISHPARAADAALPVGVMRLEVAGEPHAFGVGWTVALGPAVTEVRRAF</sequence>
<gene>
    <name evidence="1" type="ORF">EV644_10435</name>
</gene>
<proteinExistence type="predicted"/>
<name>A0ABY2BN57_9ACTN</name>
<dbReference type="EMBL" id="SLWM01000004">
    <property type="protein sequence ID" value="TCO25531.1"/>
    <property type="molecule type" value="Genomic_DNA"/>
</dbReference>
<protein>
    <submittedName>
        <fullName evidence="1">Uncharacterized protein</fullName>
    </submittedName>
</protein>
<comment type="caution">
    <text evidence="1">The sequence shown here is derived from an EMBL/GenBank/DDBJ whole genome shotgun (WGS) entry which is preliminary data.</text>
</comment>
<accession>A0ABY2BN57</accession>
<dbReference type="RefSeq" id="WP_158292797.1">
    <property type="nucleotide sequence ID" value="NZ_SLWM01000004.1"/>
</dbReference>
<dbReference type="Proteomes" id="UP000295818">
    <property type="component" value="Unassembled WGS sequence"/>
</dbReference>
<reference evidence="1 2" key="1">
    <citation type="journal article" date="2015" name="Stand. Genomic Sci.">
        <title>Genomic Encyclopedia of Bacterial and Archaeal Type Strains, Phase III: the genomes of soil and plant-associated and newly described type strains.</title>
        <authorList>
            <person name="Whitman W.B."/>
            <person name="Woyke T."/>
            <person name="Klenk H.P."/>
            <person name="Zhou Y."/>
            <person name="Lilburn T.G."/>
            <person name="Beck B.J."/>
            <person name="De Vos P."/>
            <person name="Vandamme P."/>
            <person name="Eisen J.A."/>
            <person name="Garrity G."/>
            <person name="Hugenholtz P."/>
            <person name="Kyrpides N.C."/>
        </authorList>
    </citation>
    <scope>NUCLEOTIDE SEQUENCE [LARGE SCALE GENOMIC DNA]</scope>
    <source>
        <strain evidence="1 2">VKM Ac-2538</strain>
    </source>
</reference>
<keyword evidence="2" id="KW-1185">Reference proteome</keyword>
<evidence type="ECO:0000313" key="1">
    <source>
        <dbReference type="EMBL" id="TCO25531.1"/>
    </source>
</evidence>